<dbReference type="NCBIfam" id="TIGR01777">
    <property type="entry name" value="yfcH"/>
    <property type="match status" value="1"/>
</dbReference>
<dbReference type="EMBL" id="AP017624">
    <property type="protein sequence ID" value="BAV41804.1"/>
    <property type="molecule type" value="Genomic_DNA"/>
</dbReference>
<feature type="domain" description="NAD-dependent epimerase/dehydratase" evidence="4">
    <location>
        <begin position="7"/>
        <end position="215"/>
    </location>
</feature>
<evidence type="ECO:0000256" key="1">
    <source>
        <dbReference type="ARBA" id="ARBA00009353"/>
    </source>
</evidence>
<accession>A0A1B4Y406</accession>
<feature type="chain" id="PRO_5038356930" description="Epimerase family protein" evidence="3">
    <location>
        <begin position="21"/>
        <end position="353"/>
    </location>
</feature>
<reference evidence="6 7" key="1">
    <citation type="submission" date="2016-08" db="EMBL/GenBank/DDBJ databases">
        <title>Complete genome sequence of Mycobacterium shinshuense, a subspecies of M. ulcerans.</title>
        <authorList>
            <person name="Yoshida M."/>
            <person name="Ogura Y."/>
            <person name="Hayashi T."/>
            <person name="Hoshino Y."/>
        </authorList>
    </citation>
    <scope>NUCLEOTIDE SEQUENCE [LARGE SCALE GENOMIC DNA]</scope>
    <source>
        <strain evidence="7">ATCC 33728</strain>
    </source>
</reference>
<name>A0A1B4Y406_MYCUL</name>
<gene>
    <name evidence="6" type="ORF">SHTP_2711</name>
</gene>
<dbReference type="InterPro" id="IPR013549">
    <property type="entry name" value="DUF1731"/>
</dbReference>
<dbReference type="PANTHER" id="PTHR11092">
    <property type="entry name" value="SUGAR NUCLEOTIDE EPIMERASE RELATED"/>
    <property type="match status" value="1"/>
</dbReference>
<evidence type="ECO:0008006" key="8">
    <source>
        <dbReference type="Google" id="ProtNLM"/>
    </source>
</evidence>
<dbReference type="InterPro" id="IPR010099">
    <property type="entry name" value="SDR39U1"/>
</dbReference>
<dbReference type="PANTHER" id="PTHR11092:SF0">
    <property type="entry name" value="EPIMERASE FAMILY PROTEIN SDR39U1"/>
    <property type="match status" value="1"/>
</dbReference>
<comment type="similarity">
    <text evidence="1">Belongs to the NAD(P)-dependent epimerase/dehydratase family. SDR39U1 subfamily.</text>
</comment>
<evidence type="ECO:0000259" key="5">
    <source>
        <dbReference type="Pfam" id="PF08338"/>
    </source>
</evidence>
<evidence type="ECO:0000259" key="4">
    <source>
        <dbReference type="Pfam" id="PF01370"/>
    </source>
</evidence>
<dbReference type="Gene3D" id="3.40.50.720">
    <property type="entry name" value="NAD(P)-binding Rossmann-like Domain"/>
    <property type="match status" value="1"/>
</dbReference>
<feature type="region of interest" description="Disordered" evidence="2">
    <location>
        <begin position="302"/>
        <end position="353"/>
    </location>
</feature>
<dbReference type="Pfam" id="PF08338">
    <property type="entry name" value="DUF1731"/>
    <property type="match status" value="1"/>
</dbReference>
<proteinExistence type="inferred from homology"/>
<keyword evidence="3" id="KW-0732">Signal</keyword>
<dbReference type="InterPro" id="IPR001509">
    <property type="entry name" value="Epimerase_deHydtase"/>
</dbReference>
<organism evidence="6 7">
    <name type="scientific">Mycobacterium ulcerans subsp. shinshuense</name>
    <dbReference type="NCBI Taxonomy" id="1124626"/>
    <lineage>
        <taxon>Bacteria</taxon>
        <taxon>Bacillati</taxon>
        <taxon>Actinomycetota</taxon>
        <taxon>Actinomycetes</taxon>
        <taxon>Mycobacteriales</taxon>
        <taxon>Mycobacteriaceae</taxon>
        <taxon>Mycobacterium</taxon>
        <taxon>Mycobacterium ulcerans group</taxon>
    </lineage>
</organism>
<dbReference type="Proteomes" id="UP000218067">
    <property type="component" value="Chromosome"/>
</dbReference>
<dbReference type="AlphaFoldDB" id="A0A1B4Y406"/>
<protein>
    <recommendedName>
        <fullName evidence="8">Epimerase family protein</fullName>
    </recommendedName>
</protein>
<evidence type="ECO:0000313" key="7">
    <source>
        <dbReference type="Proteomes" id="UP000218067"/>
    </source>
</evidence>
<dbReference type="CDD" id="cd05242">
    <property type="entry name" value="SDR_a8"/>
    <property type="match status" value="1"/>
</dbReference>
<evidence type="ECO:0000256" key="2">
    <source>
        <dbReference type="SAM" id="MobiDB-lite"/>
    </source>
</evidence>
<dbReference type="Pfam" id="PF01370">
    <property type="entry name" value="Epimerase"/>
    <property type="match status" value="1"/>
</dbReference>
<evidence type="ECO:0000256" key="3">
    <source>
        <dbReference type="SAM" id="SignalP"/>
    </source>
</evidence>
<feature type="signal peptide" evidence="3">
    <location>
        <begin position="1"/>
        <end position="20"/>
    </location>
</feature>
<feature type="domain" description="DUF1731" evidence="5">
    <location>
        <begin position="249"/>
        <end position="294"/>
    </location>
</feature>
<dbReference type="InterPro" id="IPR036291">
    <property type="entry name" value="NAD(P)-bd_dom_sf"/>
</dbReference>
<sequence>MGKAVVAIAGSSGLIGSALAAALRAADHRVLRIVRRTPANSEELHWNPESGEFDPDALTDVDVVINLCGVGIGRRRWSGAFKQSLRDSRITPTEVLSSAVADAGVPTLINASAVGYYGDTRDRVVDENDPAGMGFLAQLCVDWEAATLPAQYAGTRVVLARTGLVLAPAGGTLRPLRPAFSVGLGARLGSGRQYMAWISLEDEVRALLFAISNPTLSGPVNMAGPAPVTNAEFTTAFGRALNRPTPLMLPGFAARAALGEFADEGLLIGQRAIPTALEQAGFQFHHNTIGEALSYATARRDQISHNSGHREHARRNPPPGRARCQVAPPTTAQTDRSAPACHAEDTQPAQQQG</sequence>
<dbReference type="SUPFAM" id="SSF51735">
    <property type="entry name" value="NAD(P)-binding Rossmann-fold domains"/>
    <property type="match status" value="1"/>
</dbReference>
<evidence type="ECO:0000313" key="6">
    <source>
        <dbReference type="EMBL" id="BAV41804.1"/>
    </source>
</evidence>